<comment type="subcellular location">
    <subcellularLocation>
        <location evidence="13">Cytoplasm</location>
    </subcellularLocation>
</comment>
<keyword evidence="5 13" id="KW-0255">Endonuclease</keyword>
<dbReference type="InterPro" id="IPR036397">
    <property type="entry name" value="RNaseH_sf"/>
</dbReference>
<keyword evidence="10 13" id="KW-0233">DNA recombination</keyword>
<dbReference type="PANTHER" id="PTHR30194:SF3">
    <property type="entry name" value="CROSSOVER JUNCTION ENDODEOXYRIBONUCLEASE RUVC"/>
    <property type="match status" value="1"/>
</dbReference>
<evidence type="ECO:0000256" key="4">
    <source>
        <dbReference type="ARBA" id="ARBA00022723"/>
    </source>
</evidence>
<keyword evidence="4 13" id="KW-0479">Metal-binding</keyword>
<dbReference type="GO" id="GO:0003677">
    <property type="term" value="F:DNA binding"/>
    <property type="evidence" value="ECO:0007669"/>
    <property type="project" value="UniProtKB-KW"/>
</dbReference>
<dbReference type="Gene3D" id="3.30.420.10">
    <property type="entry name" value="Ribonuclease H-like superfamily/Ribonuclease H"/>
    <property type="match status" value="1"/>
</dbReference>
<comment type="catalytic activity">
    <reaction evidence="12 13">
        <text>Endonucleolytic cleavage at a junction such as a reciprocal single-stranded crossover between two homologous DNA duplexes (Holliday junction).</text>
        <dbReference type="EC" id="3.1.21.10"/>
    </reaction>
</comment>
<comment type="cofactor">
    <cofactor evidence="13">
        <name>Mg(2+)</name>
        <dbReference type="ChEBI" id="CHEBI:18420"/>
    </cofactor>
    <text evidence="13">Binds 2 Mg(2+) ion per subunit.</text>
</comment>
<evidence type="ECO:0000256" key="7">
    <source>
        <dbReference type="ARBA" id="ARBA00022801"/>
    </source>
</evidence>
<dbReference type="Pfam" id="PF02075">
    <property type="entry name" value="RuvC"/>
    <property type="match status" value="1"/>
</dbReference>
<dbReference type="GO" id="GO:0048476">
    <property type="term" value="C:Holliday junction resolvase complex"/>
    <property type="evidence" value="ECO:0007669"/>
    <property type="project" value="UniProtKB-UniRule"/>
</dbReference>
<evidence type="ECO:0000256" key="14">
    <source>
        <dbReference type="NCBIfam" id="TIGR00228"/>
    </source>
</evidence>
<feature type="active site" evidence="13">
    <location>
        <position position="84"/>
    </location>
</feature>
<evidence type="ECO:0000256" key="1">
    <source>
        <dbReference type="ARBA" id="ARBA00009518"/>
    </source>
</evidence>
<reference evidence="15" key="1">
    <citation type="submission" date="2019-09" db="EMBL/GenBank/DDBJ databases">
        <title>Characterisation of the sponge microbiome using genome-centric metagenomics.</title>
        <authorList>
            <person name="Engelberts J.P."/>
            <person name="Robbins S.J."/>
            <person name="De Goeij J.M."/>
            <person name="Aranda M."/>
            <person name="Bell S.C."/>
            <person name="Webster N.S."/>
        </authorList>
    </citation>
    <scope>NUCLEOTIDE SEQUENCE</scope>
    <source>
        <strain evidence="15">SB0664_bin_27</strain>
    </source>
</reference>
<gene>
    <name evidence="13 15" type="primary">ruvC</name>
    <name evidence="15" type="ORF">F4Y42_20185</name>
</gene>
<comment type="function">
    <text evidence="13">The RuvA-RuvB-RuvC complex processes Holliday junction (HJ) DNA during genetic recombination and DNA repair. Endonuclease that resolves HJ intermediates. Cleaves cruciform DNA by making single-stranded nicks across the HJ at symmetrical positions within the homologous arms, yielding a 5'-phosphate and a 3'-hydroxyl group; requires a central core of homology in the junction. The consensus cleavage sequence is 5'-(A/T)TT(C/G)-3'. Cleavage occurs on the 3'-side of the TT dinucleotide at the point of strand exchange. HJ branch migration catalyzed by RuvA-RuvB allows RuvC to scan DNA until it finds its consensus sequence, where it cleaves and resolves the cruciform DNA.</text>
</comment>
<dbReference type="InterPro" id="IPR002176">
    <property type="entry name" value="X-over_junc_endoDNase_RuvC"/>
</dbReference>
<feature type="binding site" evidence="13">
    <location>
        <position position="23"/>
    </location>
    <ligand>
        <name>Mg(2+)</name>
        <dbReference type="ChEBI" id="CHEBI:18420"/>
        <label>1</label>
    </ligand>
</feature>
<dbReference type="GO" id="GO:0000287">
    <property type="term" value="F:magnesium ion binding"/>
    <property type="evidence" value="ECO:0007669"/>
    <property type="project" value="UniProtKB-UniRule"/>
</dbReference>
<dbReference type="AlphaFoldDB" id="A0A6B0YXD9"/>
<dbReference type="FunFam" id="3.30.420.10:FF:000002">
    <property type="entry name" value="Crossover junction endodeoxyribonuclease RuvC"/>
    <property type="match status" value="1"/>
</dbReference>
<keyword evidence="2 13" id="KW-0963">Cytoplasm</keyword>
<dbReference type="InterPro" id="IPR012337">
    <property type="entry name" value="RNaseH-like_sf"/>
</dbReference>
<organism evidence="15">
    <name type="scientific">Caldilineaceae bacterium SB0664_bin_27</name>
    <dbReference type="NCBI Taxonomy" id="2605260"/>
    <lineage>
        <taxon>Bacteria</taxon>
        <taxon>Bacillati</taxon>
        <taxon>Chloroflexota</taxon>
        <taxon>Caldilineae</taxon>
        <taxon>Caldilineales</taxon>
        <taxon>Caldilineaceae</taxon>
    </lineage>
</organism>
<dbReference type="GO" id="GO:0006310">
    <property type="term" value="P:DNA recombination"/>
    <property type="evidence" value="ECO:0007669"/>
    <property type="project" value="UniProtKB-UniRule"/>
</dbReference>
<keyword evidence="3 13" id="KW-0540">Nuclease</keyword>
<feature type="active site" evidence="13">
    <location>
        <position position="23"/>
    </location>
</feature>
<proteinExistence type="inferred from homology"/>
<evidence type="ECO:0000256" key="13">
    <source>
        <dbReference type="HAMAP-Rule" id="MF_00034"/>
    </source>
</evidence>
<dbReference type="NCBIfam" id="TIGR00228">
    <property type="entry name" value="ruvC"/>
    <property type="match status" value="1"/>
</dbReference>
<comment type="subunit">
    <text evidence="13">Homodimer which binds Holliday junction (HJ) DNA. The HJ becomes 2-fold symmetrical on binding to RuvC with unstacked arms; it has a different conformation from HJ DNA in complex with RuvA. In the full resolvosome a probable DNA-RuvA(4)-RuvB(12)-RuvC(2) complex forms which resolves the HJ.</text>
</comment>
<comment type="similarity">
    <text evidence="1 13">Belongs to the RuvC family.</text>
</comment>
<keyword evidence="9 13" id="KW-0238">DNA-binding</keyword>
<comment type="caution">
    <text evidence="15">The sequence shown here is derived from an EMBL/GenBank/DDBJ whole genome shotgun (WGS) entry which is preliminary data.</text>
</comment>
<evidence type="ECO:0000256" key="9">
    <source>
        <dbReference type="ARBA" id="ARBA00023125"/>
    </source>
</evidence>
<dbReference type="EMBL" id="VXRG01000169">
    <property type="protein sequence ID" value="MXY95764.1"/>
    <property type="molecule type" value="Genomic_DNA"/>
</dbReference>
<keyword evidence="8 13" id="KW-0460">Magnesium</keyword>
<dbReference type="CDD" id="cd16962">
    <property type="entry name" value="RuvC"/>
    <property type="match status" value="1"/>
</dbReference>
<evidence type="ECO:0000256" key="8">
    <source>
        <dbReference type="ARBA" id="ARBA00022842"/>
    </source>
</evidence>
<dbReference type="GO" id="GO:0005737">
    <property type="term" value="C:cytoplasm"/>
    <property type="evidence" value="ECO:0007669"/>
    <property type="project" value="UniProtKB-SubCell"/>
</dbReference>
<dbReference type="HAMAP" id="MF_00034">
    <property type="entry name" value="RuvC"/>
    <property type="match status" value="1"/>
</dbReference>
<evidence type="ECO:0000313" key="15">
    <source>
        <dbReference type="EMBL" id="MXY95764.1"/>
    </source>
</evidence>
<sequence length="181" mass="19539">MTAHSASRHIGDPDREWCVLGIDPGTASTGYGVVIETISGDYELLTCGVIHTSPGQPMHLRLRKIFLDIQEIIRNFQPHEVAVEELFFGRNVTTAITVGQARGAALLAAALADLPLTEYTPATIKQALTGYGNADKYQMQAMVRHLLDLEEAPHPDDAADGVAIALCHLQTGRFHALVADA</sequence>
<accession>A0A6B0YXD9</accession>
<dbReference type="PRINTS" id="PR00696">
    <property type="entry name" value="RSOLVASERUVC"/>
</dbReference>
<evidence type="ECO:0000256" key="2">
    <source>
        <dbReference type="ARBA" id="ARBA00022490"/>
    </source>
</evidence>
<dbReference type="EC" id="3.1.21.10" evidence="13 14"/>
<dbReference type="InterPro" id="IPR020563">
    <property type="entry name" value="X-over_junc_endoDNase_Mg_BS"/>
</dbReference>
<evidence type="ECO:0000256" key="10">
    <source>
        <dbReference type="ARBA" id="ARBA00023172"/>
    </source>
</evidence>
<keyword evidence="7 13" id="KW-0378">Hydrolase</keyword>
<dbReference type="NCBIfam" id="NF000711">
    <property type="entry name" value="PRK00039.2-1"/>
    <property type="match status" value="1"/>
</dbReference>
<dbReference type="PROSITE" id="PS01321">
    <property type="entry name" value="RUVC"/>
    <property type="match status" value="1"/>
</dbReference>
<dbReference type="GO" id="GO:0008821">
    <property type="term" value="F:crossover junction DNA endonuclease activity"/>
    <property type="evidence" value="ECO:0007669"/>
    <property type="project" value="UniProtKB-UniRule"/>
</dbReference>
<feature type="binding site" evidence="13">
    <location>
        <position position="84"/>
    </location>
    <ligand>
        <name>Mg(2+)</name>
        <dbReference type="ChEBI" id="CHEBI:18420"/>
        <label>2</label>
    </ligand>
</feature>
<evidence type="ECO:0000256" key="3">
    <source>
        <dbReference type="ARBA" id="ARBA00022722"/>
    </source>
</evidence>
<dbReference type="GO" id="GO:0006281">
    <property type="term" value="P:DNA repair"/>
    <property type="evidence" value="ECO:0007669"/>
    <property type="project" value="UniProtKB-UniRule"/>
</dbReference>
<keyword evidence="6 13" id="KW-0227">DNA damage</keyword>
<evidence type="ECO:0000256" key="11">
    <source>
        <dbReference type="ARBA" id="ARBA00023204"/>
    </source>
</evidence>
<feature type="active site" evidence="13">
    <location>
        <position position="157"/>
    </location>
</feature>
<name>A0A6B0YXD9_9CHLR</name>
<evidence type="ECO:0000256" key="5">
    <source>
        <dbReference type="ARBA" id="ARBA00022759"/>
    </source>
</evidence>
<feature type="binding site" evidence="13">
    <location>
        <position position="157"/>
    </location>
    <ligand>
        <name>Mg(2+)</name>
        <dbReference type="ChEBI" id="CHEBI:18420"/>
        <label>1</label>
    </ligand>
</feature>
<dbReference type="SUPFAM" id="SSF53098">
    <property type="entry name" value="Ribonuclease H-like"/>
    <property type="match status" value="1"/>
</dbReference>
<evidence type="ECO:0000256" key="12">
    <source>
        <dbReference type="ARBA" id="ARBA00029354"/>
    </source>
</evidence>
<dbReference type="PANTHER" id="PTHR30194">
    <property type="entry name" value="CROSSOVER JUNCTION ENDODEOXYRIBONUCLEASE RUVC"/>
    <property type="match status" value="1"/>
</dbReference>
<protein>
    <recommendedName>
        <fullName evidence="13 14">Crossover junction endodeoxyribonuclease RuvC</fullName>
        <ecNumber evidence="13 14">3.1.21.10</ecNumber>
    </recommendedName>
    <alternativeName>
        <fullName evidence="13">Holliday junction nuclease RuvC</fullName>
    </alternativeName>
    <alternativeName>
        <fullName evidence="13">Holliday junction resolvase RuvC</fullName>
    </alternativeName>
</protein>
<evidence type="ECO:0000256" key="6">
    <source>
        <dbReference type="ARBA" id="ARBA00022763"/>
    </source>
</evidence>
<keyword evidence="11 13" id="KW-0234">DNA repair</keyword>